<feature type="transmembrane region" description="Helical" evidence="6">
    <location>
        <begin position="234"/>
        <end position="252"/>
    </location>
</feature>
<evidence type="ECO:0000256" key="2">
    <source>
        <dbReference type="ARBA" id="ARBA00009142"/>
    </source>
</evidence>
<feature type="transmembrane region" description="Helical" evidence="6">
    <location>
        <begin position="178"/>
        <end position="197"/>
    </location>
</feature>
<evidence type="ECO:0000313" key="8">
    <source>
        <dbReference type="Proteomes" id="UP000249579"/>
    </source>
</evidence>
<feature type="transmembrane region" description="Helical" evidence="6">
    <location>
        <begin position="52"/>
        <end position="70"/>
    </location>
</feature>
<dbReference type="PANTHER" id="PTHR43701:SF13">
    <property type="entry name" value="MEMBRANE TRANSPORTER PROTEIN YRKJ-RELATED"/>
    <property type="match status" value="1"/>
</dbReference>
<dbReference type="Proteomes" id="UP000249579">
    <property type="component" value="Unassembled WGS sequence"/>
</dbReference>
<keyword evidence="6" id="KW-1003">Cell membrane</keyword>
<feature type="transmembrane region" description="Helical" evidence="6">
    <location>
        <begin position="107"/>
        <end position="128"/>
    </location>
</feature>
<keyword evidence="4 6" id="KW-1133">Transmembrane helix</keyword>
<dbReference type="Pfam" id="PF01925">
    <property type="entry name" value="TauE"/>
    <property type="match status" value="1"/>
</dbReference>
<dbReference type="AlphaFoldDB" id="A0A328A5S0"/>
<comment type="subcellular location">
    <subcellularLocation>
        <location evidence="6">Cell membrane</location>
        <topology evidence="6">Multi-pass membrane protein</topology>
    </subcellularLocation>
    <subcellularLocation>
        <location evidence="1">Membrane</location>
        <topology evidence="1">Multi-pass membrane protein</topology>
    </subcellularLocation>
</comment>
<organism evidence="7 8">
    <name type="scientific">Macrococcoides bohemicum</name>
    <dbReference type="NCBI Taxonomy" id="1903056"/>
    <lineage>
        <taxon>Bacteria</taxon>
        <taxon>Bacillati</taxon>
        <taxon>Bacillota</taxon>
        <taxon>Bacilli</taxon>
        <taxon>Bacillales</taxon>
        <taxon>Staphylococcaceae</taxon>
        <taxon>Macrococcoides</taxon>
    </lineage>
</organism>
<dbReference type="PANTHER" id="PTHR43701">
    <property type="entry name" value="MEMBRANE TRANSPORTER PROTEIN MJ0441-RELATED"/>
    <property type="match status" value="1"/>
</dbReference>
<feature type="transmembrane region" description="Helical" evidence="6">
    <location>
        <begin position="140"/>
        <end position="172"/>
    </location>
</feature>
<feature type="transmembrane region" description="Helical" evidence="6">
    <location>
        <begin position="82"/>
        <end position="101"/>
    </location>
</feature>
<comment type="caution">
    <text evidence="7">The sequence shown here is derived from an EMBL/GenBank/DDBJ whole genome shotgun (WGS) entry which is preliminary data.</text>
</comment>
<evidence type="ECO:0000256" key="3">
    <source>
        <dbReference type="ARBA" id="ARBA00022692"/>
    </source>
</evidence>
<dbReference type="EMBL" id="PZJG01000002">
    <property type="protein sequence ID" value="RAK49851.1"/>
    <property type="molecule type" value="Genomic_DNA"/>
</dbReference>
<gene>
    <name evidence="7" type="ORF">BHX94_05410</name>
</gene>
<evidence type="ECO:0000256" key="5">
    <source>
        <dbReference type="ARBA" id="ARBA00023136"/>
    </source>
</evidence>
<accession>A0A328A5S0</accession>
<dbReference type="InterPro" id="IPR051598">
    <property type="entry name" value="TSUP/Inactive_protease-like"/>
</dbReference>
<evidence type="ECO:0000313" key="7">
    <source>
        <dbReference type="EMBL" id="RAK49851.1"/>
    </source>
</evidence>
<sequence>MGSFIVAFILFAIIGALGAFLSGLIGIGGAIIMYPMLLFIPPVFNIDMTPTAAAGLTAAQVFFSTLSGSISQRKNENLNSSIIIPMSIGILSGSITGAYVASVFDESIINIVYTFLAIVAVILMFIKVNPNDTNAKYNKIALFIVAALIGILSGIVGAGGAFLIVPILLTFFKVPFRVVVANSIIVAFVSSIGTFFTKFITGSVDIEHALPLIIASLIFAPLGTKVSKQTNQTVLRYILTALIIIAAIKMIMDII</sequence>
<protein>
    <recommendedName>
        <fullName evidence="6">Probable membrane transporter protein</fullName>
    </recommendedName>
</protein>
<evidence type="ECO:0000256" key="4">
    <source>
        <dbReference type="ARBA" id="ARBA00022989"/>
    </source>
</evidence>
<keyword evidence="5 6" id="KW-0472">Membrane</keyword>
<dbReference type="OrthoDB" id="9792581at2"/>
<reference evidence="7 8" key="1">
    <citation type="journal article" date="2018" name="Front. Microbiol.">
        <title>Description and Comparative Genomics of Macrococcus caseolyticus subsp. hominis subsp. nov., Macrococcus goetzii sp. nov., Macrococcus epidermidis sp. nov., and Macrococcus bohemicus sp. nov., Novel Macrococci From Human Clinical Material With Virulence Potential and Suspected Uptake of Foreign DNA by Natural Transformation.</title>
        <authorList>
            <person name="Maslanova I."/>
            <person name="Wertheimer Z."/>
            <person name="Sedlacek I."/>
            <person name="Svec P."/>
            <person name="Indrakova A."/>
            <person name="Kovarovic V."/>
            <person name="Schumann P."/>
            <person name="Sproer C."/>
            <person name="Kralova S."/>
            <person name="Sedo O."/>
            <person name="Kristofova L."/>
            <person name="Vrbovska V."/>
            <person name="Fuzik T."/>
            <person name="Petras P."/>
            <person name="Zdrahal Z."/>
            <person name="Ruzickova V."/>
            <person name="Doskar J."/>
            <person name="Pantucek R."/>
        </authorList>
    </citation>
    <scope>NUCLEOTIDE SEQUENCE [LARGE SCALE GENOMIC DNA]</scope>
    <source>
        <strain evidence="7 8">03/115</strain>
    </source>
</reference>
<name>A0A328A5S0_9STAP</name>
<keyword evidence="3 6" id="KW-0812">Transmembrane</keyword>
<dbReference type="InterPro" id="IPR002781">
    <property type="entry name" value="TM_pro_TauE-like"/>
</dbReference>
<proteinExistence type="inferred from homology"/>
<feature type="transmembrane region" description="Helical" evidence="6">
    <location>
        <begin position="7"/>
        <end position="40"/>
    </location>
</feature>
<comment type="similarity">
    <text evidence="2 6">Belongs to the 4-toluene sulfonate uptake permease (TSUP) (TC 2.A.102) family.</text>
</comment>
<evidence type="ECO:0000256" key="6">
    <source>
        <dbReference type="RuleBase" id="RU363041"/>
    </source>
</evidence>
<dbReference type="GO" id="GO:0005886">
    <property type="term" value="C:plasma membrane"/>
    <property type="evidence" value="ECO:0007669"/>
    <property type="project" value="UniProtKB-SubCell"/>
</dbReference>
<evidence type="ECO:0000256" key="1">
    <source>
        <dbReference type="ARBA" id="ARBA00004141"/>
    </source>
</evidence>